<dbReference type="RefSeq" id="WP_381741690.1">
    <property type="nucleotide sequence ID" value="NZ_JBHSDP010000024.1"/>
</dbReference>
<dbReference type="Gene3D" id="3.90.550.10">
    <property type="entry name" value="Spore Coat Polysaccharide Biosynthesis Protein SpsA, Chain A"/>
    <property type="match status" value="1"/>
</dbReference>
<proteinExistence type="inferred from homology"/>
<dbReference type="Proteomes" id="UP001595824">
    <property type="component" value="Unassembled WGS sequence"/>
</dbReference>
<comment type="caution">
    <text evidence="7">The sequence shown here is derived from an EMBL/GenBank/DDBJ whole genome shotgun (WGS) entry which is preliminary data.</text>
</comment>
<evidence type="ECO:0000313" key="8">
    <source>
        <dbReference type="Proteomes" id="UP001595824"/>
    </source>
</evidence>
<organism evidence="7 8">
    <name type="scientific">Streptomyces andamanensis</name>
    <dbReference type="NCBI Taxonomy" id="1565035"/>
    <lineage>
        <taxon>Bacteria</taxon>
        <taxon>Bacillati</taxon>
        <taxon>Actinomycetota</taxon>
        <taxon>Actinomycetes</taxon>
        <taxon>Kitasatosporales</taxon>
        <taxon>Streptomycetaceae</taxon>
        <taxon>Streptomyces</taxon>
    </lineage>
</organism>
<protein>
    <submittedName>
        <fullName evidence="7">Mycofactocin biosynthesis glycosyltransferase MftF</fullName>
    </submittedName>
</protein>
<evidence type="ECO:0000256" key="2">
    <source>
        <dbReference type="ARBA" id="ARBA00006739"/>
    </source>
</evidence>
<gene>
    <name evidence="7" type="primary">mftF</name>
    <name evidence="7" type="ORF">ACFPC0_23485</name>
</gene>
<dbReference type="PANTHER" id="PTHR43179:SF12">
    <property type="entry name" value="GALACTOFURANOSYLTRANSFERASE GLFT2"/>
    <property type="match status" value="1"/>
</dbReference>
<name>A0ABV8TJ24_9ACTN</name>
<keyword evidence="3" id="KW-0328">Glycosyltransferase</keyword>
<evidence type="ECO:0000256" key="5">
    <source>
        <dbReference type="SAM" id="MobiDB-lite"/>
    </source>
</evidence>
<reference evidence="8" key="1">
    <citation type="journal article" date="2019" name="Int. J. Syst. Evol. Microbiol.">
        <title>The Global Catalogue of Microorganisms (GCM) 10K type strain sequencing project: providing services to taxonomists for standard genome sequencing and annotation.</title>
        <authorList>
            <consortium name="The Broad Institute Genomics Platform"/>
            <consortium name="The Broad Institute Genome Sequencing Center for Infectious Disease"/>
            <person name="Wu L."/>
            <person name="Ma J."/>
        </authorList>
    </citation>
    <scope>NUCLEOTIDE SEQUENCE [LARGE SCALE GENOMIC DNA]</scope>
    <source>
        <strain evidence="8">PCU 347</strain>
    </source>
</reference>
<feature type="domain" description="Glycosyltransferase 2-like" evidence="6">
    <location>
        <begin position="124"/>
        <end position="241"/>
    </location>
</feature>
<evidence type="ECO:0000256" key="3">
    <source>
        <dbReference type="ARBA" id="ARBA00022676"/>
    </source>
</evidence>
<evidence type="ECO:0000259" key="6">
    <source>
        <dbReference type="Pfam" id="PF00535"/>
    </source>
</evidence>
<keyword evidence="8" id="KW-1185">Reference proteome</keyword>
<accession>A0ABV8TJ24</accession>
<dbReference type="NCBIfam" id="TIGR03965">
    <property type="entry name" value="mycofact_glyco"/>
    <property type="match status" value="1"/>
</dbReference>
<feature type="compositionally biased region" description="Low complexity" evidence="5">
    <location>
        <begin position="14"/>
        <end position="23"/>
    </location>
</feature>
<sequence length="479" mass="50528">MSSVPARPAPAPAAPETAATAVPLRLDPDPSLSRLSGGRTLLGGAPYRVLRLSAAGARLVDGWLAGEPVPARPGQRRLADRLITAGLVHPRYAAGPFTPADVTPVVPVRDRPEVNSTLSALRSPGGPAAAVVVDDGSRVPLPGAAVRHPVSRGPAAARNSGWRLAGTELVAFLDADVVPEPGWLEALLPHFADPRVAAVAPRVRSRPGGSVLERYERERSPLDLGPLPAVVRPGSRVSYVPTAALVVRVSALRALDGFDESLRYGEDVDLVWRLAARDLLVRYEPGSEVRHAPRGRWSAWARQRFDYGTSAAPLALRHGPAAAPVRVSPWTLACWGAVAAGRPAAAAGTALITAALLPRKLHGVGVPAQESVALALRGHWGAGRMFADAVTRSWWPVAVPALAASRHGRLLLAAAWGRHVTDWRAARPGVPLPGWVAARIADDLAYGAGVWWGALRHRTLAPLLPDPSSWPGRDGVRQA</sequence>
<dbReference type="Pfam" id="PF00535">
    <property type="entry name" value="Glycos_transf_2"/>
    <property type="match status" value="1"/>
</dbReference>
<dbReference type="InterPro" id="IPR029044">
    <property type="entry name" value="Nucleotide-diphossugar_trans"/>
</dbReference>
<evidence type="ECO:0000313" key="7">
    <source>
        <dbReference type="EMBL" id="MFC4330691.1"/>
    </source>
</evidence>
<dbReference type="EMBL" id="JBHSDP010000024">
    <property type="protein sequence ID" value="MFC4330691.1"/>
    <property type="molecule type" value="Genomic_DNA"/>
</dbReference>
<evidence type="ECO:0000256" key="4">
    <source>
        <dbReference type="ARBA" id="ARBA00022679"/>
    </source>
</evidence>
<evidence type="ECO:0000256" key="1">
    <source>
        <dbReference type="ARBA" id="ARBA00004776"/>
    </source>
</evidence>
<dbReference type="InterPro" id="IPR023981">
    <property type="entry name" value="MftF"/>
</dbReference>
<dbReference type="InterPro" id="IPR001173">
    <property type="entry name" value="Glyco_trans_2-like"/>
</dbReference>
<dbReference type="SUPFAM" id="SSF53448">
    <property type="entry name" value="Nucleotide-diphospho-sugar transferases"/>
    <property type="match status" value="1"/>
</dbReference>
<comment type="pathway">
    <text evidence="1">Cell wall biogenesis; cell wall polysaccharide biosynthesis.</text>
</comment>
<dbReference type="PANTHER" id="PTHR43179">
    <property type="entry name" value="RHAMNOSYLTRANSFERASE WBBL"/>
    <property type="match status" value="1"/>
</dbReference>
<feature type="region of interest" description="Disordered" evidence="5">
    <location>
        <begin position="1"/>
        <end position="37"/>
    </location>
</feature>
<keyword evidence="4" id="KW-0808">Transferase</keyword>
<comment type="similarity">
    <text evidence="2">Belongs to the glycosyltransferase 2 family.</text>
</comment>